<accession>A0A923KPW4</accession>
<feature type="domain" description="Fatty acid desaturase" evidence="13">
    <location>
        <begin position="107"/>
        <end position="336"/>
    </location>
</feature>
<keyword evidence="4" id="KW-0997">Cell inner membrane</keyword>
<dbReference type="InterPro" id="IPR005804">
    <property type="entry name" value="FA_desaturase_dom"/>
</dbReference>
<keyword evidence="8" id="KW-0560">Oxidoreductase</keyword>
<comment type="caution">
    <text evidence="14">The sequence shown here is derived from an EMBL/GenBank/DDBJ whole genome shotgun (WGS) entry which is preliminary data.</text>
</comment>
<evidence type="ECO:0000256" key="8">
    <source>
        <dbReference type="ARBA" id="ARBA00023002"/>
    </source>
</evidence>
<name>A0A923KPW4_9BURK</name>
<evidence type="ECO:0000256" key="6">
    <source>
        <dbReference type="ARBA" id="ARBA00022723"/>
    </source>
</evidence>
<keyword evidence="7 12" id="KW-1133">Transmembrane helix</keyword>
<feature type="transmembrane region" description="Helical" evidence="12">
    <location>
        <begin position="78"/>
        <end position="100"/>
    </location>
</feature>
<dbReference type="Pfam" id="PF00487">
    <property type="entry name" value="FA_desaturase"/>
    <property type="match status" value="1"/>
</dbReference>
<evidence type="ECO:0000256" key="2">
    <source>
        <dbReference type="ARBA" id="ARBA00010823"/>
    </source>
</evidence>
<dbReference type="InterPro" id="IPR033885">
    <property type="entry name" value="AlkB/XylM"/>
</dbReference>
<keyword evidence="15" id="KW-1185">Reference proteome</keyword>
<evidence type="ECO:0000256" key="7">
    <source>
        <dbReference type="ARBA" id="ARBA00022989"/>
    </source>
</evidence>
<comment type="subcellular location">
    <subcellularLocation>
        <location evidence="1">Cell inner membrane</location>
        <topology evidence="1">Multi-pass membrane protein</topology>
    </subcellularLocation>
</comment>
<feature type="transmembrane region" description="Helical" evidence="12">
    <location>
        <begin position="12"/>
        <end position="32"/>
    </location>
</feature>
<feature type="transmembrane region" description="Helical" evidence="12">
    <location>
        <begin position="331"/>
        <end position="348"/>
    </location>
</feature>
<evidence type="ECO:0000256" key="4">
    <source>
        <dbReference type="ARBA" id="ARBA00022519"/>
    </source>
</evidence>
<protein>
    <submittedName>
        <fullName evidence="14">Alkane 1-monooxygenase</fullName>
    </submittedName>
</protein>
<keyword evidence="10" id="KW-0503">Monooxygenase</keyword>
<feature type="transmembrane region" description="Helical" evidence="12">
    <location>
        <begin position="106"/>
        <end position="128"/>
    </location>
</feature>
<dbReference type="AlphaFoldDB" id="A0A923KPW4"/>
<dbReference type="EMBL" id="JACOFV010000008">
    <property type="protein sequence ID" value="MBC3862514.1"/>
    <property type="molecule type" value="Genomic_DNA"/>
</dbReference>
<proteinExistence type="inferred from homology"/>
<keyword evidence="5 12" id="KW-0812">Transmembrane</keyword>
<keyword evidence="11 12" id="KW-0472">Membrane</keyword>
<evidence type="ECO:0000313" key="14">
    <source>
        <dbReference type="EMBL" id="MBC3862514.1"/>
    </source>
</evidence>
<dbReference type="CDD" id="cd03512">
    <property type="entry name" value="Alkane-hydroxylase"/>
    <property type="match status" value="1"/>
</dbReference>
<dbReference type="GO" id="GO:0006629">
    <property type="term" value="P:lipid metabolic process"/>
    <property type="evidence" value="ECO:0007669"/>
    <property type="project" value="InterPro"/>
</dbReference>
<keyword evidence="6" id="KW-0479">Metal-binding</keyword>
<evidence type="ECO:0000256" key="12">
    <source>
        <dbReference type="SAM" id="Phobius"/>
    </source>
</evidence>
<dbReference type="GO" id="GO:0046872">
    <property type="term" value="F:metal ion binding"/>
    <property type="evidence" value="ECO:0007669"/>
    <property type="project" value="UniProtKB-KW"/>
</dbReference>
<feature type="transmembrane region" description="Helical" evidence="12">
    <location>
        <begin position="229"/>
        <end position="256"/>
    </location>
</feature>
<keyword evidence="3" id="KW-1003">Cell membrane</keyword>
<evidence type="ECO:0000259" key="13">
    <source>
        <dbReference type="Pfam" id="PF00487"/>
    </source>
</evidence>
<gene>
    <name evidence="14" type="ORF">H8K32_10420</name>
</gene>
<dbReference type="PANTHER" id="PTHR38674:SF1">
    <property type="entry name" value="ALKANE 1-MONOOXYGENASE 1"/>
    <property type="match status" value="1"/>
</dbReference>
<evidence type="ECO:0000256" key="3">
    <source>
        <dbReference type="ARBA" id="ARBA00022475"/>
    </source>
</evidence>
<evidence type="ECO:0000256" key="11">
    <source>
        <dbReference type="ARBA" id="ARBA00023136"/>
    </source>
</evidence>
<evidence type="ECO:0000256" key="1">
    <source>
        <dbReference type="ARBA" id="ARBA00004429"/>
    </source>
</evidence>
<sequence>MLERKWLSHKRYWYLISLVLPTLPLVSAYTAVHFQQGAWFWSVVPVGYMLIPALDLVFGKDHANPSDEQVELLKSDRYFARVLYCATAMHWAAMIGVAYVVSHWEWSWPAILGAGLSAGLVNGVGLAIGHELGHKVTDGQQTLAGKLVIACCGYGHFIVEHNKGHHKDVATPEDPASARLGESIYRFACRALPGTMVRALKLEASRLQRQNKHWWSPQNEILQQWAFTLVAYGLMLYFWGVVLLPYLFLAAIFGWWQLTSANYVEHYGLLRQKEANGRYQRCEPKHSWNSNFKLSNLFLVHLQRHSDHHAHPTRPYQVLRDFDDVPQLPQGYFAMFFLALFPPLWFAVMNQRVVAWAAGDMNLVNLDPAKRDALFQRYHQPTSESPE</sequence>
<feature type="transmembrane region" description="Helical" evidence="12">
    <location>
        <begin position="38"/>
        <end position="58"/>
    </location>
</feature>
<keyword evidence="9" id="KW-0408">Iron</keyword>
<dbReference type="GO" id="GO:0005886">
    <property type="term" value="C:plasma membrane"/>
    <property type="evidence" value="ECO:0007669"/>
    <property type="project" value="UniProtKB-SubCell"/>
</dbReference>
<evidence type="ECO:0000256" key="9">
    <source>
        <dbReference type="ARBA" id="ARBA00023004"/>
    </source>
</evidence>
<dbReference type="GO" id="GO:0004497">
    <property type="term" value="F:monooxygenase activity"/>
    <property type="evidence" value="ECO:0007669"/>
    <property type="project" value="UniProtKB-KW"/>
</dbReference>
<dbReference type="PANTHER" id="PTHR38674">
    <property type="entry name" value="ALKANE 1-MONOOXYGENASE 1"/>
    <property type="match status" value="1"/>
</dbReference>
<organism evidence="14 15">
    <name type="scientific">Undibacterium jejuense</name>
    <dbReference type="NCBI Taxonomy" id="1344949"/>
    <lineage>
        <taxon>Bacteria</taxon>
        <taxon>Pseudomonadati</taxon>
        <taxon>Pseudomonadota</taxon>
        <taxon>Betaproteobacteria</taxon>
        <taxon>Burkholderiales</taxon>
        <taxon>Oxalobacteraceae</taxon>
        <taxon>Undibacterium</taxon>
    </lineage>
</organism>
<evidence type="ECO:0000313" key="15">
    <source>
        <dbReference type="Proteomes" id="UP000634011"/>
    </source>
</evidence>
<comment type="similarity">
    <text evidence="2">Belongs to the fatty acid desaturase type 1 family. AlkB subfamily.</text>
</comment>
<reference evidence="14" key="1">
    <citation type="submission" date="2020-08" db="EMBL/GenBank/DDBJ databases">
        <title>Novel species isolated from subtropical streams in China.</title>
        <authorList>
            <person name="Lu H."/>
        </authorList>
    </citation>
    <scope>NUCLEOTIDE SEQUENCE</scope>
    <source>
        <strain evidence="14">KACC 12607</strain>
    </source>
</reference>
<dbReference type="Proteomes" id="UP000634011">
    <property type="component" value="Unassembled WGS sequence"/>
</dbReference>
<evidence type="ECO:0000256" key="5">
    <source>
        <dbReference type="ARBA" id="ARBA00022692"/>
    </source>
</evidence>
<evidence type="ECO:0000256" key="10">
    <source>
        <dbReference type="ARBA" id="ARBA00023033"/>
    </source>
</evidence>